<feature type="compositionally biased region" description="Low complexity" evidence="1">
    <location>
        <begin position="466"/>
        <end position="484"/>
    </location>
</feature>
<feature type="compositionally biased region" description="Low complexity" evidence="1">
    <location>
        <begin position="319"/>
        <end position="328"/>
    </location>
</feature>
<dbReference type="Pfam" id="PF13018">
    <property type="entry name" value="ESPR"/>
    <property type="match status" value="1"/>
</dbReference>
<sequence>MLNQIFKVIFNQSLGRLVVVSELAKNKCKVSQTNSTNPKQSHNKHLFKLTAIALFLVDLVSVPAWAHVTDVSGDYSVNQPTKSISFQDERVAPPTLTDPTPASIEVGTKTVNGITTITKKTDTSGNTTTYTVIGKNSSDTIVSDKTVQVTTTTQNEDTNTTTTTTTVVTTDNTANPKTVTTQTIKVTKDANNKILATSTTERLDKLTTAADDATTTTPVSETTVEKALTNTGGITTTTTEKEAKTTTNNNGASTTALATTQTTVVSEEQDTNGNIITTTTVTVPPASNTDPTVTTETQVASGHSRTETSQSVEMADNRSTTTTTTTSTPVVGATSPEVVEVKETTSTNKTRTDTAQSLVMKSLTTEKTTVTRSTKSDTNSYTSRLSYSGDKLELSLDKGLELGEYATTGGRDVASHKEVYNPIISLSKSGLQFYDQTVQDLPYTSAGLLSASANGETLQWNGTGGLTLTSGRSGSRSTPPSGTLSVAYASISRPPSDPSGAPNNTGSILSWSDFTGGMGFLGSTATSAATPFTKYMGGSLATVGAPWANTRSTIPRTTNNPDGIVSPTYGWGDSDYYVDIPNTPMSTIVNANGLHLGYGDTEKATVTLINPAASLRNVLYRVTIKGNKFDSSTEDNNGYYSSIFATAGNGGTGTVGVPKDGSNNKKGQNGDIFITSDASVKGLGLLVGSMAAGSETKNWRSYGGFGIGVFMGLNNGLVPREISQPSIFKDLGTPISSGPEAERAGAVVYGAYNTVNGNGALALGMLNRIYGNGGIAIGNASLADAYTSAGRFGISMGFNVKAGEWANQQTVIGANIQAVGTGNIILGGGNNKYYGYSSYTGWKDDQVDTMTGIYSNVGNVFTVTTPVKSGKSDGIETLNTSGMRFWGDRNIVLGAQNRTEGFNPNVGDTNSGYTGSFGTGGYKRIADNAVVGAKNTIRDLSFRNTVSGAENIVTSGNDNMILGSSNEIQAALGVDSNSNYTNGTVNAYKPIEGIVKAGENNKGELIYEVIHTTETAEKARANLISQLYKVAVSGDKQQNKTNLLTSDQTTIVGSNNKVQYGTNNNFIAGSSNVVNFKTIGNFVAGANNQVSYQTSGSFISGSNNKIGYNVTDQNGTVTITDPTQLSANDIVTLFTPVDNYKKDAGGKILKTKTPEEIAAEEAARYVTQGNTLMGSNITIGVGAQNNMLLGNRINVLNDVKGSYVLGSNVDVKANNSVYFGSKSVAILNSTTVSGTTLESGQKVDDLSLKALNEYITAGEMGQTSITINGKKYDFAGLGEIGGGVITVGRIVNEGSASNPDYVSYGRIIQNVAPGLIGAKSTDAVNGSQLYAIRDSIEATVNQIVSGEQGPVVYTDAAGNRLIKENNVLYQSALVNGYRQAVDGLWYKDDDFITNRDGTYSLRNAKNPNGKTLATLDYSKGYVKIGDLWYEDNPEVVKYDRDGVPSLVNEQTEGLSEDNLKSTVKSSVFDPANAVLSLVNAEKQASGDATVQKASTKTTTVLQNLTAALKVDSASSDPVARQNSVATLIGLKTDTDERKLTQAATVKDLQTLAIAGMDFAGNDDSAKNLVHRNLGEKLTIKGDAPEAGFASDFASAQGNIRVVKDTTTDANGLVIQLAKKLTNLTSATFTDESNNTTTINSAGVTITPAGNDANPVSITNTGISAGGNSITNVADNPQQGTDAANKNYVDSKVGNASWSIASQTGSATTPTSEGAVNAGDTVNFKDGTGSTVKVEAKTEQNKPDAFTVSYDVNQSTLSVSNGEITNDATVGTTTFATAENVKSTITTAVTGAKTKVSLDETDDSGILELAKTESTTNLNANTYALKVNQTKLVDALSDDFAAKSLESNTIKLTGNNTTSTHAGIALNNANGISFAITGDGTDLSTTASATGVSIALNKSTEVKKDDNQVITSDAVNTAITNLNTVYTPLTRAITLTDSANNKTTSQTLANDINFTLTGDTDGTGSQGTIETTANGTSIKMKVKAGSIGTTQLDTDVNTAISNANSAVQSFTVGAGSETAGITVDKTNSRFDIVGDANITTGVSGRNISVVLNKTIDLTSEGSITVGGTVITDKSVQAGDNTFTDDGLTIKDGPSVTTTGIDAGNKAITNVATVLSNNALDSTKKTNAINAGDAETLVNNSAWNIKLNTGTAGDKDIGTVNNKDSVVFKDGTGTTASVTKDGTDSETYSVVFNVNKGTIGKTTGGDYEVTTGDTANSFVSSGDLVTVLNELKTSIATTDAKTFGLAPATGTAVTANLGNTISVIGADTNITTLSGNSALKIKLNSAVVLGDGTANGSLEVKNAGTSGSIAGVKLAGGQITFTSNEGGSAYQSLVLKSILNGDKLLDSKQNNDPRLSFNGNQLATMKDGMSFHGDMNSSGASNGDGSAFNLALNKQLKLYGNYNDTLTNLTTGNIAVVSNGSDTLTLKLAKNLRDMNSIGFGTTTIGSGSSPTVLMKLQAAPASTSSPILNLVGANNTAVRINGVATDTLKYGYKQQGQDQVQYFDKTLSPEEIKTEFSDPNLVSFVGKKFATKADDDAASIGDLKAYSDEATRVIDGNINNLRYGLRTRNDTSSFDYAYSPLGSTAGEGNTILVTGTNITAKASGNESNPTLDLSLNKDIVLGDNNGNGATITLNGDQAHEQILLDANNSKIDIKNGDRERITLDGVDGTIKFTDKDGATTNSIGLSNDKTADLEGNQTNRLTTGDTPVATMKDGLKFAGNSTDSADIIKRKLNEQLQVKGGMIVDKTNIAKDTTDANTYVDVDTLSKALIVKLARDLTGLRSATFETIKDDGTVDTSKPQTTINGDGITITKSAADTNKSVSLTEEGLDNGGNTIKGITSVMNDTTTGGGGVEWYAKW</sequence>
<comment type="caution">
    <text evidence="3">The sequence shown here is derived from an EMBL/GenBank/DDBJ whole genome shotgun (WGS) entry which is preliminary data.</text>
</comment>
<accession>A0ABV6HTF6</accession>
<feature type="compositionally biased region" description="Polar residues" evidence="1">
    <location>
        <begin position="1701"/>
        <end position="1713"/>
    </location>
</feature>
<dbReference type="Proteomes" id="UP001589769">
    <property type="component" value="Unassembled WGS sequence"/>
</dbReference>
<gene>
    <name evidence="3" type="ORF">ACFFHT_01035</name>
</gene>
<protein>
    <submittedName>
        <fullName evidence="3">ESPR-type extended signal peptide-containing protein</fullName>
    </submittedName>
</protein>
<evidence type="ECO:0000256" key="1">
    <source>
        <dbReference type="SAM" id="MobiDB-lite"/>
    </source>
</evidence>
<reference evidence="3 4" key="1">
    <citation type="submission" date="2024-09" db="EMBL/GenBank/DDBJ databases">
        <authorList>
            <person name="Sun Q."/>
            <person name="Mori K."/>
        </authorList>
    </citation>
    <scope>NUCLEOTIDE SEQUENCE [LARGE SCALE GENOMIC DNA]</scope>
    <source>
        <strain evidence="3 4">CCM 7538</strain>
    </source>
</reference>
<dbReference type="RefSeq" id="WP_382372637.1">
    <property type="nucleotide sequence ID" value="NZ_JBHLWA010000004.1"/>
</dbReference>
<evidence type="ECO:0000313" key="4">
    <source>
        <dbReference type="Proteomes" id="UP001589769"/>
    </source>
</evidence>
<name>A0ABV6HTF6_9PAST</name>
<dbReference type="SUPFAM" id="SSF101999">
    <property type="entry name" value="Trimeric adhesin"/>
    <property type="match status" value="1"/>
</dbReference>
<dbReference type="EMBL" id="JBHLWA010000004">
    <property type="protein sequence ID" value="MFC0322159.1"/>
    <property type="molecule type" value="Genomic_DNA"/>
</dbReference>
<evidence type="ECO:0000313" key="3">
    <source>
        <dbReference type="EMBL" id="MFC0322159.1"/>
    </source>
</evidence>
<feature type="region of interest" description="Disordered" evidence="1">
    <location>
        <begin position="282"/>
        <end position="330"/>
    </location>
</feature>
<feature type="region of interest" description="Disordered" evidence="1">
    <location>
        <begin position="1701"/>
        <end position="1721"/>
    </location>
</feature>
<feature type="region of interest" description="Disordered" evidence="1">
    <location>
        <begin position="463"/>
        <end position="484"/>
    </location>
</feature>
<evidence type="ECO:0000259" key="2">
    <source>
        <dbReference type="Pfam" id="PF13018"/>
    </source>
</evidence>
<keyword evidence="4" id="KW-1185">Reference proteome</keyword>
<dbReference type="InterPro" id="IPR011049">
    <property type="entry name" value="Serralysin-like_metalloprot_C"/>
</dbReference>
<organism evidence="3 4">
    <name type="scientific">Gallibacterium melopsittaci</name>
    <dbReference type="NCBI Taxonomy" id="516063"/>
    <lineage>
        <taxon>Bacteria</taxon>
        <taxon>Pseudomonadati</taxon>
        <taxon>Pseudomonadota</taxon>
        <taxon>Gammaproteobacteria</taxon>
        <taxon>Pasteurellales</taxon>
        <taxon>Pasteurellaceae</taxon>
        <taxon>Gallibacterium</taxon>
    </lineage>
</organism>
<dbReference type="InterPro" id="IPR024973">
    <property type="entry name" value="ESPR"/>
</dbReference>
<feature type="domain" description="ESPR" evidence="2">
    <location>
        <begin position="3"/>
        <end position="37"/>
    </location>
</feature>
<proteinExistence type="predicted"/>
<dbReference type="Gene3D" id="2.150.10.10">
    <property type="entry name" value="Serralysin-like metalloprotease, C-terminal"/>
    <property type="match status" value="2"/>
</dbReference>
<feature type="compositionally biased region" description="Polar residues" evidence="1">
    <location>
        <begin position="286"/>
        <end position="312"/>
    </location>
</feature>
<dbReference type="Gene3D" id="2.20.70.140">
    <property type="match status" value="2"/>
</dbReference>